<dbReference type="SUPFAM" id="SSF56784">
    <property type="entry name" value="HAD-like"/>
    <property type="match status" value="1"/>
</dbReference>
<dbReference type="PANTHER" id="PTHR43316">
    <property type="entry name" value="HYDROLASE, HALOACID DELAHOGENASE-RELATED"/>
    <property type="match status" value="1"/>
</dbReference>
<dbReference type="Gene3D" id="1.10.150.240">
    <property type="entry name" value="Putative phosphatase, domain 2"/>
    <property type="match status" value="1"/>
</dbReference>
<proteinExistence type="predicted"/>
<name>A0A370UDS0_9GAMM</name>
<gene>
    <name evidence="2" type="ORF">DN730_02460</name>
</gene>
<reference evidence="2 3" key="1">
    <citation type="submission" date="2018-06" db="EMBL/GenBank/DDBJ databases">
        <title>Marinomonas sp. YLB-05 draft genome sequence.</title>
        <authorList>
            <person name="Yu L."/>
            <person name="Tang X."/>
        </authorList>
    </citation>
    <scope>NUCLEOTIDE SEQUENCE [LARGE SCALE GENOMIC DNA]</scope>
    <source>
        <strain evidence="2 3">YLB-05</strain>
    </source>
</reference>
<dbReference type="SFLD" id="SFLDS00003">
    <property type="entry name" value="Haloacid_Dehalogenase"/>
    <property type="match status" value="1"/>
</dbReference>
<dbReference type="OrthoDB" id="6101375at2"/>
<evidence type="ECO:0000313" key="2">
    <source>
        <dbReference type="EMBL" id="RDL45932.1"/>
    </source>
</evidence>
<dbReference type="Proteomes" id="UP000254326">
    <property type="component" value="Unassembled WGS sequence"/>
</dbReference>
<dbReference type="InterPro" id="IPR051540">
    <property type="entry name" value="S-2-haloacid_dehalogenase"/>
</dbReference>
<sequence>MLKTPITTIAFDADDTLWRNEDFFQTTQQSFVNLLSAYHSKEYILEHLNSVQVRNLANFGYGIKGFTLSMIETAIELTDGRISGYEIHQIIKLAKEMLSSPVDVLPGIEALLKSLKGRCQLMVITKGDLLDQEGKIARSGLSRYFDFYEVVSKKDRATYENLFQRLQISLSDVLMIGNSVRSDILPILDAGGHALHVPYHTTWSHEEVQDHELTDYPQISRVDDATQIQQWLESNIQLSE</sequence>
<dbReference type="InterPro" id="IPR023214">
    <property type="entry name" value="HAD_sf"/>
</dbReference>
<organism evidence="2 3">
    <name type="scientific">Marinomonas piezotolerans</name>
    <dbReference type="NCBI Taxonomy" id="2213058"/>
    <lineage>
        <taxon>Bacteria</taxon>
        <taxon>Pseudomonadati</taxon>
        <taxon>Pseudomonadota</taxon>
        <taxon>Gammaproteobacteria</taxon>
        <taxon>Oceanospirillales</taxon>
        <taxon>Oceanospirillaceae</taxon>
        <taxon>Marinomonas</taxon>
    </lineage>
</organism>
<dbReference type="InterPro" id="IPR036412">
    <property type="entry name" value="HAD-like_sf"/>
</dbReference>
<evidence type="ECO:0000256" key="1">
    <source>
        <dbReference type="ARBA" id="ARBA00022801"/>
    </source>
</evidence>
<evidence type="ECO:0000313" key="3">
    <source>
        <dbReference type="Proteomes" id="UP000254326"/>
    </source>
</evidence>
<dbReference type="Pfam" id="PF00702">
    <property type="entry name" value="Hydrolase"/>
    <property type="match status" value="1"/>
</dbReference>
<comment type="caution">
    <text evidence="2">The sequence shown here is derived from an EMBL/GenBank/DDBJ whole genome shotgun (WGS) entry which is preliminary data.</text>
</comment>
<keyword evidence="3" id="KW-1185">Reference proteome</keyword>
<dbReference type="InterPro" id="IPR023198">
    <property type="entry name" value="PGP-like_dom2"/>
</dbReference>
<keyword evidence="1 2" id="KW-0378">Hydrolase</keyword>
<accession>A0A370UDS0</accession>
<dbReference type="AlphaFoldDB" id="A0A370UDS0"/>
<dbReference type="EMBL" id="QKRA01000001">
    <property type="protein sequence ID" value="RDL45932.1"/>
    <property type="molecule type" value="Genomic_DNA"/>
</dbReference>
<protein>
    <submittedName>
        <fullName evidence="2">HAD family hydrolase</fullName>
    </submittedName>
</protein>
<dbReference type="SFLD" id="SFLDG01129">
    <property type="entry name" value="C1.5:_HAD__Beta-PGM__Phosphata"/>
    <property type="match status" value="1"/>
</dbReference>
<dbReference type="PANTHER" id="PTHR43316:SF8">
    <property type="entry name" value="HAD FAMILY HYDROLASE"/>
    <property type="match status" value="1"/>
</dbReference>
<dbReference type="GO" id="GO:0016787">
    <property type="term" value="F:hydrolase activity"/>
    <property type="evidence" value="ECO:0007669"/>
    <property type="project" value="UniProtKB-KW"/>
</dbReference>
<dbReference type="RefSeq" id="WP_115466519.1">
    <property type="nucleotide sequence ID" value="NZ_QKRA01000001.1"/>
</dbReference>
<dbReference type="Gene3D" id="3.40.50.1000">
    <property type="entry name" value="HAD superfamily/HAD-like"/>
    <property type="match status" value="1"/>
</dbReference>